<keyword evidence="2" id="KW-1133">Transmembrane helix</keyword>
<reference evidence="3" key="1">
    <citation type="journal article" date="2020" name="mSystems">
        <title>Genome- and Community-Level Interaction Insights into Carbon Utilization and Element Cycling Functions of Hydrothermarchaeota in Hydrothermal Sediment.</title>
        <authorList>
            <person name="Zhou Z."/>
            <person name="Liu Y."/>
            <person name="Xu W."/>
            <person name="Pan J."/>
            <person name="Luo Z.H."/>
            <person name="Li M."/>
        </authorList>
    </citation>
    <scope>NUCLEOTIDE SEQUENCE [LARGE SCALE GENOMIC DNA]</scope>
    <source>
        <strain evidence="3">SpSt-289</strain>
    </source>
</reference>
<name>A0A7C1JY54_9CHLR</name>
<accession>A0A7C1JY54</accession>
<evidence type="ECO:0000313" key="3">
    <source>
        <dbReference type="EMBL" id="HDX31630.1"/>
    </source>
</evidence>
<comment type="caution">
    <text evidence="3">The sequence shown here is derived from an EMBL/GenBank/DDBJ whole genome shotgun (WGS) entry which is preliminary data.</text>
</comment>
<protein>
    <recommendedName>
        <fullName evidence="4">Glycosyltransferase RgtA/B/C/D-like domain-containing protein</fullName>
    </recommendedName>
</protein>
<evidence type="ECO:0000256" key="2">
    <source>
        <dbReference type="SAM" id="Phobius"/>
    </source>
</evidence>
<feature type="transmembrane region" description="Helical" evidence="2">
    <location>
        <begin position="140"/>
        <end position="157"/>
    </location>
</feature>
<feature type="transmembrane region" description="Helical" evidence="2">
    <location>
        <begin position="163"/>
        <end position="180"/>
    </location>
</feature>
<keyword evidence="2" id="KW-0812">Transmembrane</keyword>
<dbReference type="AlphaFoldDB" id="A0A7C1JY54"/>
<feature type="transmembrane region" description="Helical" evidence="2">
    <location>
        <begin position="85"/>
        <end position="105"/>
    </location>
</feature>
<feature type="transmembrane region" description="Helical" evidence="2">
    <location>
        <begin position="364"/>
        <end position="383"/>
    </location>
</feature>
<feature type="transmembrane region" description="Helical" evidence="2">
    <location>
        <begin position="6"/>
        <end position="23"/>
    </location>
</feature>
<evidence type="ECO:0008006" key="4">
    <source>
        <dbReference type="Google" id="ProtNLM"/>
    </source>
</evidence>
<keyword evidence="2" id="KW-0472">Membrane</keyword>
<feature type="transmembrane region" description="Helical" evidence="2">
    <location>
        <begin position="514"/>
        <end position="538"/>
    </location>
</feature>
<feature type="transmembrane region" description="Helical" evidence="2">
    <location>
        <begin position="424"/>
        <end position="449"/>
    </location>
</feature>
<feature type="transmembrane region" description="Helical" evidence="2">
    <location>
        <begin position="239"/>
        <end position="265"/>
    </location>
</feature>
<feature type="transmembrane region" description="Helical" evidence="2">
    <location>
        <begin position="302"/>
        <end position="320"/>
    </location>
</feature>
<feature type="transmembrane region" description="Helical" evidence="2">
    <location>
        <begin position="187"/>
        <end position="219"/>
    </location>
</feature>
<feature type="region of interest" description="Disordered" evidence="1">
    <location>
        <begin position="387"/>
        <end position="415"/>
    </location>
</feature>
<dbReference type="EMBL" id="DSMG01000088">
    <property type="protein sequence ID" value="HDX31630.1"/>
    <property type="molecule type" value="Genomic_DNA"/>
</dbReference>
<feature type="transmembrane region" description="Helical" evidence="2">
    <location>
        <begin position="550"/>
        <end position="572"/>
    </location>
</feature>
<feature type="transmembrane region" description="Helical" evidence="2">
    <location>
        <begin position="111"/>
        <end position="128"/>
    </location>
</feature>
<gene>
    <name evidence="3" type="ORF">ENQ20_09075</name>
</gene>
<feature type="transmembrane region" description="Helical" evidence="2">
    <location>
        <begin position="327"/>
        <end position="344"/>
    </location>
</feature>
<evidence type="ECO:0000256" key="1">
    <source>
        <dbReference type="SAM" id="MobiDB-lite"/>
    </source>
</evidence>
<sequence>MQRTRTFGLLVLIALLVTIYTLTNSSRFHIIDEVSLFAVTESQALRGAIDTNAIAWTQWVNSPGEVLGAFGPNGDVYSKKGPAPAFLAVPWYLLFHIFTELNIGLGQLQTTLLWNGIVTAATAALLWLTARQLGYSDRTGMALGLLLGLATIAWPYANQFFGEPLSALSLLTLFYGMMAWRRNGGWWWMALAGVGAGVALATVTAHAVLILIFAGWGAFEGWRHFRCASSPTAPGNGVFQALAAMAAFATPVLLAAALLMLYNFVRFGNPFDTGYHFDAGEGFTNPLLAGLWGLLFSPYRGVFWHTPLLIASLIAFVPFAQRHRSEATLIALLSVALVTLYSLWWMWWGGFAWGPRFLTPLTPFWVLPLAVVIEPLTAQGISLGKKKRAQAVRNPDTRPGIPSSPKEHSERGEQFPSMHPLRTALVWFTGVMALLSFIVQLAAVSVNFVNYEIQLRSLYPTDWSDPLRYGPPAQSLTDFSNSPVFGQFKLMAQGFVVNSDLGWLWAEGEPPQTVVLWLVVLIGAAAVMTLASFLALWWRMTVAPQKNTESIAAPTFALVVLVPALVIATWAGEVGRQPHYGRKDIGYRAIIRDICRTVSPTDVFVNVAPNSYQIPMNWMPGECKIDIPTYGYALDSLRHPETERVLNRLIQQYDRIWFVTSGVQPNDPDNTLERWLADHAFKAIDTWYEDYRLVQYATAVRLSGVEERPINQALLGRRAEQITILAVRSPSVAIAGKPIPIEIRYRLETPTDQNLRWFVQLLSGQNIPLALLDTGPDDNYTVFSALPAREELIERAGVLVPANMPEGDYLLIAGLYNPDDEGARLVTVDGPDFVSLGAVRVVKQP</sequence>
<proteinExistence type="predicted"/>
<organism evidence="3">
    <name type="scientific">Caldilinea aerophila</name>
    <dbReference type="NCBI Taxonomy" id="133453"/>
    <lineage>
        <taxon>Bacteria</taxon>
        <taxon>Bacillati</taxon>
        <taxon>Chloroflexota</taxon>
        <taxon>Caldilineae</taxon>
        <taxon>Caldilineales</taxon>
        <taxon>Caldilineaceae</taxon>
        <taxon>Caldilinea</taxon>
    </lineage>
</organism>